<gene>
    <name evidence="1" type="ORF">METZ01_LOCUS45453</name>
</gene>
<dbReference type="AlphaFoldDB" id="A0A381RNJ7"/>
<evidence type="ECO:0000313" key="1">
    <source>
        <dbReference type="EMBL" id="SUZ92599.1"/>
    </source>
</evidence>
<reference evidence="1" key="1">
    <citation type="submission" date="2018-05" db="EMBL/GenBank/DDBJ databases">
        <authorList>
            <person name="Lanie J.A."/>
            <person name="Ng W.-L."/>
            <person name="Kazmierczak K.M."/>
            <person name="Andrzejewski T.M."/>
            <person name="Davidsen T.M."/>
            <person name="Wayne K.J."/>
            <person name="Tettelin H."/>
            <person name="Glass J.I."/>
            <person name="Rusch D."/>
            <person name="Podicherti R."/>
            <person name="Tsui H.-C.T."/>
            <person name="Winkler M.E."/>
        </authorList>
    </citation>
    <scope>NUCLEOTIDE SEQUENCE</scope>
</reference>
<dbReference type="EMBL" id="UINC01002072">
    <property type="protein sequence ID" value="SUZ92599.1"/>
    <property type="molecule type" value="Genomic_DNA"/>
</dbReference>
<proteinExistence type="predicted"/>
<sequence length="79" mass="8788">MMIIVSIGNGCAVSSALVSIEAFNQLFVKLICSIRIRVYTSPEIIRRPYPLDGFLVSLVLRRLFLTWLAEEGKPSLGFG</sequence>
<organism evidence="1">
    <name type="scientific">marine metagenome</name>
    <dbReference type="NCBI Taxonomy" id="408172"/>
    <lineage>
        <taxon>unclassified sequences</taxon>
        <taxon>metagenomes</taxon>
        <taxon>ecological metagenomes</taxon>
    </lineage>
</organism>
<accession>A0A381RNJ7</accession>
<name>A0A381RNJ7_9ZZZZ</name>
<protein>
    <submittedName>
        <fullName evidence="1">Uncharacterized protein</fullName>
    </submittedName>
</protein>